<dbReference type="FunFam" id="3.30.300.20:FF:000006">
    <property type="entry name" value="40S ribosomal protein S3"/>
    <property type="match status" value="1"/>
</dbReference>
<dbReference type="PANTHER" id="PTHR31580">
    <property type="entry name" value="FILAMENT-LIKE PLANT PROTEIN 4"/>
    <property type="match status" value="1"/>
</dbReference>
<dbReference type="GO" id="GO:1990904">
    <property type="term" value="C:ribonucleoprotein complex"/>
    <property type="evidence" value="ECO:0007669"/>
    <property type="project" value="UniProtKB-KW"/>
</dbReference>
<dbReference type="FunFam" id="3.30.1140.32:FF:000011">
    <property type="entry name" value="40S ribosomal protein S3"/>
    <property type="match status" value="1"/>
</dbReference>
<dbReference type="GO" id="GO:0005840">
    <property type="term" value="C:ribosome"/>
    <property type="evidence" value="ECO:0007669"/>
    <property type="project" value="UniProtKB-KW"/>
</dbReference>
<comment type="similarity">
    <text evidence="1">Belongs to the FPP family.</text>
</comment>
<keyword evidence="5 9" id="KW-0175">Coiled coil</keyword>
<keyword evidence="13" id="KW-1185">Reference proteome</keyword>
<evidence type="ECO:0000256" key="2">
    <source>
        <dbReference type="ARBA" id="ARBA00010761"/>
    </source>
</evidence>
<dbReference type="Pfam" id="PF00189">
    <property type="entry name" value="Ribosomal_S3_C"/>
    <property type="match status" value="1"/>
</dbReference>
<dbReference type="InterPro" id="IPR001351">
    <property type="entry name" value="Ribosomal_uS3_C"/>
</dbReference>
<dbReference type="Pfam" id="PF05911">
    <property type="entry name" value="FPP"/>
    <property type="match status" value="1"/>
</dbReference>
<dbReference type="InterPro" id="IPR008587">
    <property type="entry name" value="FPP_plant"/>
</dbReference>
<dbReference type="InterPro" id="IPR015946">
    <property type="entry name" value="KH_dom-like_a/b"/>
</dbReference>
<dbReference type="SUPFAM" id="SSF54814">
    <property type="entry name" value="Prokaryotic type KH domain (KH-domain type II)"/>
    <property type="match status" value="1"/>
</dbReference>
<dbReference type="GO" id="GO:0003723">
    <property type="term" value="F:RNA binding"/>
    <property type="evidence" value="ECO:0007669"/>
    <property type="project" value="UniProtKB-UniRule"/>
</dbReference>
<dbReference type="Proteomes" id="UP000516437">
    <property type="component" value="Chromosome 5"/>
</dbReference>
<dbReference type="Gene3D" id="1.10.287.1490">
    <property type="match status" value="1"/>
</dbReference>
<feature type="domain" description="KH type-2" evidence="11">
    <location>
        <begin position="1139"/>
        <end position="1210"/>
    </location>
</feature>
<evidence type="ECO:0000256" key="1">
    <source>
        <dbReference type="ARBA" id="ARBA00005921"/>
    </source>
</evidence>
<dbReference type="EMBL" id="RXIC02000023">
    <property type="protein sequence ID" value="KAB1214744.1"/>
    <property type="molecule type" value="Genomic_DNA"/>
</dbReference>
<gene>
    <name evidence="12" type="ORF">CJ030_MR5G004895</name>
</gene>
<dbReference type="PROSITE" id="PS50823">
    <property type="entry name" value="KH_TYPE_2"/>
    <property type="match status" value="1"/>
</dbReference>
<comment type="similarity">
    <text evidence="2 8">Belongs to the universal ribosomal protein uS3 family.</text>
</comment>
<dbReference type="OrthoDB" id="1917992at2759"/>
<dbReference type="GO" id="GO:0006412">
    <property type="term" value="P:translation"/>
    <property type="evidence" value="ECO:0007669"/>
    <property type="project" value="InterPro"/>
</dbReference>
<dbReference type="GO" id="GO:0003735">
    <property type="term" value="F:structural constituent of ribosome"/>
    <property type="evidence" value="ECO:0007669"/>
    <property type="project" value="InterPro"/>
</dbReference>
<accession>A0A6A1VPG4</accession>
<reference evidence="12 13" key="1">
    <citation type="journal article" date="2019" name="Plant Biotechnol. J.">
        <title>The red bayberry genome and genetic basis of sex determination.</title>
        <authorList>
            <person name="Jia H.M."/>
            <person name="Jia H.J."/>
            <person name="Cai Q.L."/>
            <person name="Wang Y."/>
            <person name="Zhao H.B."/>
            <person name="Yang W.F."/>
            <person name="Wang G.Y."/>
            <person name="Li Y.H."/>
            <person name="Zhan D.L."/>
            <person name="Shen Y.T."/>
            <person name="Niu Q.F."/>
            <person name="Chang L."/>
            <person name="Qiu J."/>
            <person name="Zhao L."/>
            <person name="Xie H.B."/>
            <person name="Fu W.Y."/>
            <person name="Jin J."/>
            <person name="Li X.W."/>
            <person name="Jiao Y."/>
            <person name="Zhou C.C."/>
            <person name="Tu T."/>
            <person name="Chai C.Y."/>
            <person name="Gao J.L."/>
            <person name="Fan L.J."/>
            <person name="van de Weg E."/>
            <person name="Wang J.Y."/>
            <person name="Gao Z.S."/>
        </authorList>
    </citation>
    <scope>NUCLEOTIDE SEQUENCE [LARGE SCALE GENOMIC DNA]</scope>
    <source>
        <tissue evidence="12">Leaves</tissue>
    </source>
</reference>
<dbReference type="PROSITE" id="PS00548">
    <property type="entry name" value="RIBOSOMAL_S3"/>
    <property type="match status" value="1"/>
</dbReference>
<dbReference type="Pfam" id="PF07650">
    <property type="entry name" value="KH_2"/>
    <property type="match status" value="1"/>
</dbReference>
<evidence type="ECO:0000313" key="12">
    <source>
        <dbReference type="EMBL" id="KAB1214744.1"/>
    </source>
</evidence>
<organism evidence="12 13">
    <name type="scientific">Morella rubra</name>
    <name type="common">Chinese bayberry</name>
    <dbReference type="NCBI Taxonomy" id="262757"/>
    <lineage>
        <taxon>Eukaryota</taxon>
        <taxon>Viridiplantae</taxon>
        <taxon>Streptophyta</taxon>
        <taxon>Embryophyta</taxon>
        <taxon>Tracheophyta</taxon>
        <taxon>Spermatophyta</taxon>
        <taxon>Magnoliopsida</taxon>
        <taxon>eudicotyledons</taxon>
        <taxon>Gunneridae</taxon>
        <taxon>Pentapetalae</taxon>
        <taxon>rosids</taxon>
        <taxon>fabids</taxon>
        <taxon>Fagales</taxon>
        <taxon>Myricaceae</taxon>
        <taxon>Morella</taxon>
    </lineage>
</organism>
<evidence type="ECO:0000256" key="9">
    <source>
        <dbReference type="SAM" id="Coils"/>
    </source>
</evidence>
<feature type="coiled-coil region" evidence="9">
    <location>
        <begin position="790"/>
        <end position="915"/>
    </location>
</feature>
<evidence type="ECO:0000256" key="7">
    <source>
        <dbReference type="PROSITE-ProRule" id="PRU00118"/>
    </source>
</evidence>
<evidence type="ECO:0000256" key="5">
    <source>
        <dbReference type="ARBA" id="ARBA00023054"/>
    </source>
</evidence>
<evidence type="ECO:0000256" key="4">
    <source>
        <dbReference type="ARBA" id="ARBA00022980"/>
    </source>
</evidence>
<dbReference type="Gene3D" id="3.30.300.20">
    <property type="match status" value="1"/>
</dbReference>
<evidence type="ECO:0000256" key="3">
    <source>
        <dbReference type="ARBA" id="ARBA00022884"/>
    </source>
</evidence>
<dbReference type="CDD" id="cd02413">
    <property type="entry name" value="KH-II_40S_S3"/>
    <property type="match status" value="1"/>
</dbReference>
<feature type="region of interest" description="Disordered" evidence="10">
    <location>
        <begin position="359"/>
        <end position="383"/>
    </location>
</feature>
<dbReference type="SUPFAM" id="SSF54821">
    <property type="entry name" value="Ribosomal protein S3 C-terminal domain"/>
    <property type="match status" value="1"/>
</dbReference>
<protein>
    <submittedName>
        <fullName evidence="12">Filament-like plant protein 7</fullName>
    </submittedName>
</protein>
<proteinExistence type="inferred from homology"/>
<evidence type="ECO:0000256" key="8">
    <source>
        <dbReference type="RuleBase" id="RU003624"/>
    </source>
</evidence>
<keyword evidence="3 7" id="KW-0694">RNA-binding</keyword>
<dbReference type="InterPro" id="IPR009019">
    <property type="entry name" value="KH_sf_prok-type"/>
</dbReference>
<feature type="coiled-coil region" evidence="9">
    <location>
        <begin position="32"/>
        <end position="129"/>
    </location>
</feature>
<dbReference type="InterPro" id="IPR036419">
    <property type="entry name" value="Ribosomal_S3_C_sf"/>
</dbReference>
<evidence type="ECO:0000256" key="10">
    <source>
        <dbReference type="SAM" id="MobiDB-lite"/>
    </source>
</evidence>
<name>A0A6A1VPG4_9ROSI</name>
<dbReference type="InterPro" id="IPR018280">
    <property type="entry name" value="Ribosomal_uS3_CS"/>
</dbReference>
<feature type="region of interest" description="Disordered" evidence="10">
    <location>
        <begin position="475"/>
        <end position="494"/>
    </location>
</feature>
<evidence type="ECO:0000313" key="13">
    <source>
        <dbReference type="Proteomes" id="UP000516437"/>
    </source>
</evidence>
<dbReference type="Gene3D" id="3.30.1140.32">
    <property type="entry name" value="Ribosomal protein S3, C-terminal domain"/>
    <property type="match status" value="1"/>
</dbReference>
<evidence type="ECO:0000256" key="6">
    <source>
        <dbReference type="ARBA" id="ARBA00023274"/>
    </source>
</evidence>
<sequence>MDHRTWLWRKKSSEKTIVTIDKINDSLKENEEETLATEKAQLEKELTILSEKLSSALSECEAKDELVKKHAKMAQEAIAGWDKAEAETVSLKQELDEALQQRVAGEERLAQMEAALRECMQQLRFVREEQEKRIHDAVMKTSKEFEKSQLVLEEKLAETSKRLAKLGGENSHLKDTLLLKEKLIAETNKQLRQVETEFSVLMTRLKSTDKDNSSLKYEVRVLEKELEIRNEEREFNRRTADASHKQHLDSVKKIAKLESECQRLRLLVRKRLPGPAALAKMKNEVEMLGRDSLEMRRRKMNTTDFLVDNSFENPNKKIGILTEQLCAMEEESKNLKDALHKKTNELQFSREMYARTASKLSHVESRSEEVSKGPTVNEPTGISISHDLASMSDIGSDDKASCAESWASALITELEHFRNGRQKGSPSSKTVGTSDLNLMEDFVEMERLALVSVDKPFASSHVSSLEANAISCPLKTEENGNPSELMDRETVPMPDCESDISVSNQEIRSKDNMTSKFPGWLQDILKAVLEQNQVKQRNLDEIFDNIRAALAYINSPNPIEVVNPRESSSHADASSASLVSGYISWKPSSKSSVMVLSDGVTDVDVSETEKSKSQLQSDLNKSIGRIIELIEGISMQTPEDDNTEDFSRNDRNVFTFNNSETSAGYMVRVLQWKTTELSAVLQQFVHSCYDLLNGKADIEKFCHELTAALDWIMNHCFSLQDVSNMRDAIMKRFEWDESRSESEAEVGMIGYSPGAGHVRTEQLLYLPMSTASNGNRLQMEEIQSTVKEEISTMKAELRSLESVKKDLEGRLLSATDKGESLMNQLRKAENTIAGLQTELEMLKESKGKIEEQIESHKLSNEDLDRQLTVARVELSEARQNFSSIEVELDDKNNCCAELEATCLELQLQLESITKKESPNNNPNQEEKQLRTEWEITAASEKLAECQETILNLGKQLKALAVPREAALLDKVMTTPTDAINTTTATTTATAATETPRKYKIMNQRSSLLDQMLAEDDAAGKDPNFPKTKEIAGNSTRKVNSAFQPLEKIIVLNGVEREDENASAGSLAIVPSKKRGGGSLWRKLLWRKKKSNRFYRPKETTEKRRKAAVKLPSKSLESKMATQISKKRKFVADGVFYAELNEVLTRELAEDGYSGVEVRVTPMRTEIIIRATRTQNVLGEKGRRIRELTSIVQKRFKFPENSVELYAEKVNNRGLCAIAQAESLRYKLLGGLAVRRFSILLHDGFFVVRYLIDPELRWGILARGNQDLSNIILHGFCGMACYGVLRFVMENGAKGCEVIVSGKLRAQRAKSMKFKDGYMISSGQPVNEYIDSAVRHVLLRQGVLGIKVRIMLDWDPKGKVGPTTPLPDLVTIHPPKEEEDYSIRPALAATNIEVAAA</sequence>
<feature type="compositionally biased region" description="Basic and acidic residues" evidence="10">
    <location>
        <begin position="361"/>
        <end position="371"/>
    </location>
</feature>
<keyword evidence="6 8" id="KW-0687">Ribonucleoprotein</keyword>
<dbReference type="PANTHER" id="PTHR31580:SF22">
    <property type="entry name" value="FILAMENT-LIKE PLANT PROTEIN 7"/>
    <property type="match status" value="1"/>
</dbReference>
<dbReference type="InterPro" id="IPR004044">
    <property type="entry name" value="KH_dom_type_2"/>
</dbReference>
<keyword evidence="4 8" id="KW-0689">Ribosomal protein</keyword>
<evidence type="ECO:0000259" key="11">
    <source>
        <dbReference type="PROSITE" id="PS50823"/>
    </source>
</evidence>
<comment type="caution">
    <text evidence="12">The sequence shown here is derived from an EMBL/GenBank/DDBJ whole genome shotgun (WGS) entry which is preliminary data.</text>
</comment>